<comment type="caution">
    <text evidence="1">The sequence shown here is derived from an EMBL/GenBank/DDBJ whole genome shotgun (WGS) entry which is preliminary data.</text>
</comment>
<organism evidence="1">
    <name type="scientific">Providencia stuartii</name>
    <dbReference type="NCBI Taxonomy" id="588"/>
    <lineage>
        <taxon>Bacteria</taxon>
        <taxon>Pseudomonadati</taxon>
        <taxon>Pseudomonadota</taxon>
        <taxon>Gammaproteobacteria</taxon>
        <taxon>Enterobacterales</taxon>
        <taxon>Morganellaceae</taxon>
        <taxon>Providencia</taxon>
    </lineage>
</organism>
<dbReference type="EMBL" id="AAZDVE040000002">
    <property type="protein sequence ID" value="EMP9431517.1"/>
    <property type="molecule type" value="Genomic_DNA"/>
</dbReference>
<protein>
    <submittedName>
        <fullName evidence="1">Uncharacterized protein</fullName>
    </submittedName>
</protein>
<dbReference type="RefSeq" id="WP_163863248.1">
    <property type="nucleotide sequence ID" value="NZ_CP119540.1"/>
</dbReference>
<accession>A0AAI9MU50</accession>
<dbReference type="AlphaFoldDB" id="A0AAI9MU50"/>
<reference evidence="1" key="1">
    <citation type="submission" date="2024-02" db="EMBL/GenBank/DDBJ databases">
        <authorList>
            <consortium name="Clinical and Environmental Microbiology Branch: Whole genome sequencing antimicrobial resistance pathogens in the healthcare setting"/>
        </authorList>
    </citation>
    <scope>NUCLEOTIDE SEQUENCE</scope>
    <source>
        <strain evidence="1">2020GO-00142</strain>
    </source>
</reference>
<gene>
    <name evidence="1" type="ORF">JRA39_000523</name>
</gene>
<evidence type="ECO:0000313" key="1">
    <source>
        <dbReference type="EMBL" id="EMP9431517.1"/>
    </source>
</evidence>
<sequence>MATQNRLLISIKAPKINFKTRKLYQTIQWATLQHSQLAAHDFMDSATRALIKRFNREVGAGYHSLKDSQHRLAEISEQYLSSRIDMLTAYQQDLKFVTAKYKGLNSSLLSEQISLFHKGEDAVSLLTGMTEMHDRIGSSLTFCLGKTVTCTTVSG</sequence>
<proteinExistence type="predicted"/>
<name>A0AAI9MU50_PROST</name>